<dbReference type="InterPro" id="IPR050093">
    <property type="entry name" value="ABC_SmlMolc_Importer"/>
</dbReference>
<evidence type="ECO:0000256" key="2">
    <source>
        <dbReference type="ARBA" id="ARBA00022475"/>
    </source>
</evidence>
<evidence type="ECO:0000256" key="6">
    <source>
        <dbReference type="ARBA" id="ARBA00023032"/>
    </source>
</evidence>
<dbReference type="RefSeq" id="WP_405338312.1">
    <property type="nucleotide sequence ID" value="NZ_JBANFI010000003.1"/>
</dbReference>
<name>A0ABW8PW48_9GAMM</name>
<evidence type="ECO:0000256" key="5">
    <source>
        <dbReference type="ARBA" id="ARBA00022967"/>
    </source>
</evidence>
<dbReference type="InterPro" id="IPR027417">
    <property type="entry name" value="P-loop_NTPase"/>
</dbReference>
<dbReference type="Gene3D" id="3.40.50.300">
    <property type="entry name" value="P-loop containing nucleotide triphosphate hydrolases"/>
    <property type="match status" value="1"/>
</dbReference>
<dbReference type="PROSITE" id="PS50893">
    <property type="entry name" value="ABC_TRANSPORTER_2"/>
    <property type="match status" value="1"/>
</dbReference>
<evidence type="ECO:0000256" key="7">
    <source>
        <dbReference type="ARBA" id="ARBA00023136"/>
    </source>
</evidence>
<keyword evidence="3" id="KW-0547">Nucleotide-binding</keyword>
<evidence type="ECO:0000313" key="9">
    <source>
        <dbReference type="EMBL" id="MFK7160522.1"/>
    </source>
</evidence>
<dbReference type="EMBL" id="JBANFI010000003">
    <property type="protein sequence ID" value="MFK7160522.1"/>
    <property type="molecule type" value="Genomic_DNA"/>
</dbReference>
<keyword evidence="4" id="KW-0067">ATP-binding</keyword>
<keyword evidence="5" id="KW-1278">Translocase</keyword>
<evidence type="ECO:0000256" key="3">
    <source>
        <dbReference type="ARBA" id="ARBA00022741"/>
    </source>
</evidence>
<dbReference type="InterPro" id="IPR003593">
    <property type="entry name" value="AAA+_ATPase"/>
</dbReference>
<dbReference type="CDD" id="cd03296">
    <property type="entry name" value="ABC_CysA_sulfate_importer"/>
    <property type="match status" value="1"/>
</dbReference>
<accession>A0ABW8PW48</accession>
<reference evidence="9 10" key="1">
    <citation type="submission" date="2024-02" db="EMBL/GenBank/DDBJ databases">
        <title>Marinospirillum sp. MEB 164 isolated from Lonar lake sediment.</title>
        <authorList>
            <person name="Joshi A."/>
            <person name="Thite S."/>
        </authorList>
    </citation>
    <scope>NUCLEOTIDE SEQUENCE [LARGE SCALE GENOMIC DNA]</scope>
    <source>
        <strain evidence="9 10">MEB164</strain>
    </source>
</reference>
<dbReference type="PROSITE" id="PS00211">
    <property type="entry name" value="ABC_TRANSPORTER_1"/>
    <property type="match status" value="1"/>
</dbReference>
<dbReference type="SUPFAM" id="SSF52540">
    <property type="entry name" value="P-loop containing nucleoside triphosphate hydrolases"/>
    <property type="match status" value="1"/>
</dbReference>
<dbReference type="Pfam" id="PF00005">
    <property type="entry name" value="ABC_tran"/>
    <property type="match status" value="1"/>
</dbReference>
<feature type="domain" description="ABC transporter" evidence="8">
    <location>
        <begin position="3"/>
        <end position="237"/>
    </location>
</feature>
<dbReference type="PANTHER" id="PTHR42781:SF4">
    <property type="entry name" value="SPERMIDINE_PUTRESCINE IMPORT ATP-BINDING PROTEIN POTA"/>
    <property type="match status" value="1"/>
</dbReference>
<keyword evidence="7" id="KW-0472">Membrane</keyword>
<dbReference type="InterPro" id="IPR017871">
    <property type="entry name" value="ABC_transporter-like_CS"/>
</dbReference>
<organism evidence="9 10">
    <name type="scientific">Marinospirillum alkalitolerans</name>
    <dbReference type="NCBI Taxonomy" id="3123374"/>
    <lineage>
        <taxon>Bacteria</taxon>
        <taxon>Pseudomonadati</taxon>
        <taxon>Pseudomonadota</taxon>
        <taxon>Gammaproteobacteria</taxon>
        <taxon>Oceanospirillales</taxon>
        <taxon>Oceanospirillaceae</taxon>
        <taxon>Marinospirillum</taxon>
    </lineage>
</organism>
<proteinExistence type="predicted"/>
<dbReference type="PANTHER" id="PTHR42781">
    <property type="entry name" value="SPERMIDINE/PUTRESCINE IMPORT ATP-BINDING PROTEIN POTA"/>
    <property type="match status" value="1"/>
</dbReference>
<evidence type="ECO:0000313" key="10">
    <source>
        <dbReference type="Proteomes" id="UP001621714"/>
    </source>
</evidence>
<evidence type="ECO:0000259" key="8">
    <source>
        <dbReference type="PROSITE" id="PS50893"/>
    </source>
</evidence>
<gene>
    <name evidence="9" type="ORF">V6U78_05675</name>
</gene>
<sequence>MSIRIQQVSKSFGSFQALHPLNLDIQDGEMVGLLGPSGSGKTTLLRMIAGLESCDTGKIFFQDQEVTRQHVRDRRVGFVFQHYALFKHMTVAENIAFGLDVLPKSQRPPQQEIQRRVSELLERIQLPHLAQRYPTQLSGGQKQRVALARALAMQPRVLLLDEPFGALDAKVRKELRRWLRELHDELGFTSVFVTHDQEEALEVSDRVVVMSQGRIEQQATPQELYHQPASRFVYDFLGQVNIFSGQVQGKKMSQGEAWIELPHPLKAEQGEVFLRSHELALSREPVQKAHLPMQINAINLIGAEVRLELLPQGWSSAEPWEVAISHQDFNSWQPQRGDRCFLRPLAGQFFAAAEASVTPAGPEPLNWSSSTRISLAS</sequence>
<dbReference type="NCBIfam" id="TIGR00968">
    <property type="entry name" value="3a0106s01"/>
    <property type="match status" value="1"/>
</dbReference>
<comment type="caution">
    <text evidence="9">The sequence shown here is derived from an EMBL/GenBank/DDBJ whole genome shotgun (WGS) entry which is preliminary data.</text>
</comment>
<keyword evidence="1" id="KW-0813">Transport</keyword>
<protein>
    <submittedName>
        <fullName evidence="9">TOBE-like domain-containing protein</fullName>
    </submittedName>
</protein>
<keyword evidence="6" id="KW-0764">Sulfate transport</keyword>
<dbReference type="Proteomes" id="UP001621714">
    <property type="component" value="Unassembled WGS sequence"/>
</dbReference>
<keyword evidence="10" id="KW-1185">Reference proteome</keyword>
<keyword evidence="2" id="KW-1003">Cell membrane</keyword>
<dbReference type="SMART" id="SM00382">
    <property type="entry name" value="AAA"/>
    <property type="match status" value="1"/>
</dbReference>
<dbReference type="InterPro" id="IPR003439">
    <property type="entry name" value="ABC_transporter-like_ATP-bd"/>
</dbReference>
<dbReference type="InterPro" id="IPR024765">
    <property type="entry name" value="TOBE-like"/>
</dbReference>
<evidence type="ECO:0000256" key="4">
    <source>
        <dbReference type="ARBA" id="ARBA00022840"/>
    </source>
</evidence>
<evidence type="ECO:0000256" key="1">
    <source>
        <dbReference type="ARBA" id="ARBA00022448"/>
    </source>
</evidence>
<dbReference type="Pfam" id="PF12857">
    <property type="entry name" value="TOBE_3"/>
    <property type="match status" value="1"/>
</dbReference>
<dbReference type="InterPro" id="IPR005666">
    <property type="entry name" value="Sulph_transpt1"/>
</dbReference>